<dbReference type="RefSeq" id="WP_301190934.1">
    <property type="nucleotide sequence ID" value="NZ_JAPDPJ010000028.1"/>
</dbReference>
<dbReference type="EMBL" id="JAPDPJ010000028">
    <property type="protein sequence ID" value="MCW3787369.1"/>
    <property type="molecule type" value="Genomic_DNA"/>
</dbReference>
<comment type="similarity">
    <text evidence="8">Belongs to the MntP (TC 9.B.29) family.</text>
</comment>
<dbReference type="GO" id="GO:0005384">
    <property type="term" value="F:manganese ion transmembrane transporter activity"/>
    <property type="evidence" value="ECO:0007669"/>
    <property type="project" value="UniProtKB-UniRule"/>
</dbReference>
<dbReference type="GO" id="GO:0005886">
    <property type="term" value="C:plasma membrane"/>
    <property type="evidence" value="ECO:0007669"/>
    <property type="project" value="UniProtKB-SubCell"/>
</dbReference>
<dbReference type="InterPro" id="IPR022929">
    <property type="entry name" value="Put_MntP"/>
</dbReference>
<protein>
    <recommendedName>
        <fullName evidence="8">Putative manganese efflux pump MntP</fullName>
    </recommendedName>
</protein>
<feature type="transmembrane region" description="Helical" evidence="8">
    <location>
        <begin position="106"/>
        <end position="127"/>
    </location>
</feature>
<organism evidence="9 10">
    <name type="scientific">Plebeiibacterium sediminum</name>
    <dbReference type="NCBI Taxonomy" id="2992112"/>
    <lineage>
        <taxon>Bacteria</taxon>
        <taxon>Pseudomonadati</taxon>
        <taxon>Bacteroidota</taxon>
        <taxon>Bacteroidia</taxon>
        <taxon>Marinilabiliales</taxon>
        <taxon>Marinilabiliaceae</taxon>
        <taxon>Plebeiibacterium</taxon>
    </lineage>
</organism>
<dbReference type="Proteomes" id="UP001209229">
    <property type="component" value="Unassembled WGS sequence"/>
</dbReference>
<keyword evidence="3 8" id="KW-0812">Transmembrane</keyword>
<gene>
    <name evidence="8" type="primary">mntP</name>
    <name evidence="9" type="ORF">OM075_12885</name>
</gene>
<evidence type="ECO:0000256" key="5">
    <source>
        <dbReference type="ARBA" id="ARBA00023065"/>
    </source>
</evidence>
<feature type="transmembrane region" description="Helical" evidence="8">
    <location>
        <begin position="39"/>
        <end position="58"/>
    </location>
</feature>
<feature type="transmembrane region" description="Helical" evidence="8">
    <location>
        <begin position="70"/>
        <end position="86"/>
    </location>
</feature>
<evidence type="ECO:0000256" key="6">
    <source>
        <dbReference type="ARBA" id="ARBA00023136"/>
    </source>
</evidence>
<keyword evidence="4 8" id="KW-1133">Transmembrane helix</keyword>
<evidence type="ECO:0000256" key="8">
    <source>
        <dbReference type="HAMAP-Rule" id="MF_01521"/>
    </source>
</evidence>
<feature type="transmembrane region" description="Helical" evidence="8">
    <location>
        <begin position="165"/>
        <end position="186"/>
    </location>
</feature>
<keyword evidence="6 8" id="KW-0472">Membrane</keyword>
<dbReference type="HAMAP" id="MF_01521">
    <property type="entry name" value="MntP_pump"/>
    <property type="match status" value="1"/>
</dbReference>
<dbReference type="PANTHER" id="PTHR35529">
    <property type="entry name" value="MANGANESE EFFLUX PUMP MNTP-RELATED"/>
    <property type="match status" value="1"/>
</dbReference>
<dbReference type="AlphaFoldDB" id="A0AAE3M593"/>
<keyword evidence="7 8" id="KW-0464">Manganese</keyword>
<sequence length="188" mass="20271">MNILSLILIGIGLSIDSLAASITTGACCKRIKTKHIFKVAVFMAVFQGVMPYVGWLIGSSFKSAIEDYDHWIAFFLLFLIGFKLIYEGITETEENCSSFNPSNNLLLIGMAIATSIDALVVGIGFGIIEINIYLAMVIIGVLTFMFSTSGVVIGRKIGNKINVGIDVFGGVVLIGLGVKILLSHIYNL</sequence>
<reference evidence="9" key="1">
    <citation type="submission" date="2022-10" db="EMBL/GenBank/DDBJ databases">
        <authorList>
            <person name="Yu W.X."/>
        </authorList>
    </citation>
    <scope>NUCLEOTIDE SEQUENCE</scope>
    <source>
        <strain evidence="9">AAT</strain>
    </source>
</reference>
<comment type="caution">
    <text evidence="9">The sequence shown here is derived from an EMBL/GenBank/DDBJ whole genome shotgun (WGS) entry which is preliminary data.</text>
</comment>
<dbReference type="Pfam" id="PF02659">
    <property type="entry name" value="Mntp"/>
    <property type="match status" value="1"/>
</dbReference>
<comment type="function">
    <text evidence="8">Probably functions as a manganese efflux pump.</text>
</comment>
<evidence type="ECO:0000256" key="4">
    <source>
        <dbReference type="ARBA" id="ARBA00022989"/>
    </source>
</evidence>
<name>A0AAE3M593_9BACT</name>
<feature type="transmembrane region" description="Helical" evidence="8">
    <location>
        <begin position="6"/>
        <end position="27"/>
    </location>
</feature>
<comment type="subcellular location">
    <subcellularLocation>
        <location evidence="8">Cell membrane</location>
        <topology evidence="8">Multi-pass membrane protein</topology>
    </subcellularLocation>
</comment>
<keyword evidence="2 8" id="KW-1003">Cell membrane</keyword>
<dbReference type="PANTHER" id="PTHR35529:SF1">
    <property type="entry name" value="MANGANESE EFFLUX PUMP MNTP-RELATED"/>
    <property type="match status" value="1"/>
</dbReference>
<evidence type="ECO:0000256" key="1">
    <source>
        <dbReference type="ARBA" id="ARBA00022448"/>
    </source>
</evidence>
<evidence type="ECO:0000256" key="7">
    <source>
        <dbReference type="ARBA" id="ARBA00023211"/>
    </source>
</evidence>
<evidence type="ECO:0000256" key="2">
    <source>
        <dbReference type="ARBA" id="ARBA00022475"/>
    </source>
</evidence>
<dbReference type="InterPro" id="IPR003810">
    <property type="entry name" value="Mntp/YtaF"/>
</dbReference>
<proteinExistence type="inferred from homology"/>
<accession>A0AAE3M593</accession>
<keyword evidence="1 8" id="KW-0813">Transport</keyword>
<feature type="transmembrane region" description="Helical" evidence="8">
    <location>
        <begin position="133"/>
        <end position="153"/>
    </location>
</feature>
<evidence type="ECO:0000256" key="3">
    <source>
        <dbReference type="ARBA" id="ARBA00022692"/>
    </source>
</evidence>
<keyword evidence="5 8" id="KW-0406">Ion transport</keyword>
<keyword evidence="10" id="KW-1185">Reference proteome</keyword>
<evidence type="ECO:0000313" key="10">
    <source>
        <dbReference type="Proteomes" id="UP001209229"/>
    </source>
</evidence>
<evidence type="ECO:0000313" key="9">
    <source>
        <dbReference type="EMBL" id="MCW3787369.1"/>
    </source>
</evidence>